<reference evidence="1" key="1">
    <citation type="journal article" date="2019" name="PLoS Negl. Trop. Dis.">
        <title>Revisiting the worldwide diversity of Leptospira species in the environment.</title>
        <authorList>
            <person name="Vincent A.T."/>
            <person name="Schiettekatte O."/>
            <person name="Bourhy P."/>
            <person name="Veyrier F.J."/>
            <person name="Picardeau M."/>
        </authorList>
    </citation>
    <scope>NUCLEOTIDE SEQUENCE [LARGE SCALE GENOMIC DNA]</scope>
    <source>
        <strain evidence="1">201800293</strain>
    </source>
</reference>
<dbReference type="EMBL" id="RQFF01000033">
    <property type="protein sequence ID" value="TGK67435.1"/>
    <property type="molecule type" value="Genomic_DNA"/>
</dbReference>
<dbReference type="Proteomes" id="UP000297239">
    <property type="component" value="Unassembled WGS sequence"/>
</dbReference>
<name>A0A6N4PV65_9LEPT</name>
<dbReference type="AlphaFoldDB" id="A0A6N4PV65"/>
<gene>
    <name evidence="1" type="ORF">EHQ18_15850</name>
</gene>
<sequence>MPNSLSVEYLGLIEEKNTLLLLESEKTILSALIRSNNDIKIEPNTIKYKNLELKFDLSMQKVLNKDQKYFQLEIDFQYTDNNEILFEEYQDLLKKIRTTLHTLTNGKLEIIKDDNALFYSLKSYPLIYEIENLMRSLVYKFLLKNFGIGWIEEKVFKVDTKVAINRTSDNSSSKEFLENFDFISYADNLFKPYADNDDNLFQRELSTSKDLNDLESLKNNYFKRSLWERFIKSDEDNQDLAEKVKKNWHQLYQY</sequence>
<dbReference type="RefSeq" id="WP_135681203.1">
    <property type="nucleotide sequence ID" value="NZ_RQFF01000033.1"/>
</dbReference>
<evidence type="ECO:0000313" key="1">
    <source>
        <dbReference type="EMBL" id="TGK67435.1"/>
    </source>
</evidence>
<comment type="caution">
    <text evidence="1">The sequence shown here is derived from an EMBL/GenBank/DDBJ whole genome shotgun (WGS) entry which is preliminary data.</text>
</comment>
<accession>A0A6N4PV65</accession>
<dbReference type="OrthoDB" id="581887at2"/>
<evidence type="ECO:0000313" key="2">
    <source>
        <dbReference type="Proteomes" id="UP000297239"/>
    </source>
</evidence>
<keyword evidence="2" id="KW-1185">Reference proteome</keyword>
<protein>
    <submittedName>
        <fullName evidence="1">Uncharacterized protein</fullName>
    </submittedName>
</protein>
<proteinExistence type="predicted"/>
<organism evidence="1 2">
    <name type="scientific">Leptospira kanakyensis</name>
    <dbReference type="NCBI Taxonomy" id="2484968"/>
    <lineage>
        <taxon>Bacteria</taxon>
        <taxon>Pseudomonadati</taxon>
        <taxon>Spirochaetota</taxon>
        <taxon>Spirochaetia</taxon>
        <taxon>Leptospirales</taxon>
        <taxon>Leptospiraceae</taxon>
        <taxon>Leptospira</taxon>
    </lineage>
</organism>